<keyword evidence="4" id="KW-1185">Reference proteome</keyword>
<gene>
    <name evidence="3" type="ORF">EV690_0341</name>
</gene>
<accession>A0A4R1KF51</accession>
<dbReference type="EMBL" id="SMGD01000003">
    <property type="protein sequence ID" value="TCK63244.1"/>
    <property type="molecule type" value="Genomic_DNA"/>
</dbReference>
<feature type="chain" id="PRO_5020471889" evidence="1">
    <location>
        <begin position="20"/>
        <end position="192"/>
    </location>
</feature>
<protein>
    <submittedName>
        <fullName evidence="3">Osmotically-inducible protein OsmY</fullName>
    </submittedName>
</protein>
<feature type="domain" description="BON" evidence="2">
    <location>
        <begin position="45"/>
        <end position="114"/>
    </location>
</feature>
<dbReference type="PANTHER" id="PTHR34606">
    <property type="entry name" value="BON DOMAIN-CONTAINING PROTEIN"/>
    <property type="match status" value="1"/>
</dbReference>
<evidence type="ECO:0000313" key="4">
    <source>
        <dbReference type="Proteomes" id="UP000295565"/>
    </source>
</evidence>
<keyword evidence="1" id="KW-0732">Signal</keyword>
<dbReference type="PROSITE" id="PS50914">
    <property type="entry name" value="BON"/>
    <property type="match status" value="2"/>
</dbReference>
<name>A0A4R1KF51_9GAMM</name>
<dbReference type="Proteomes" id="UP000295565">
    <property type="component" value="Unassembled WGS sequence"/>
</dbReference>
<sequence>MRKMLPVALAVTLMLQGCAAGVIAVGAGVATDSAMDNRTVGTQIDDQTVSLRVTHALGTHKKLWEDSNLSPVVLDGQVLMIGQTPTPQMRNQITEIVKNVDGVRKVLNEVRLGQPISVSTEARDTWITTKVKARLYANKIPPGRIKVITENSEVFLVGVVTEKQANIAVNEARYVSGVSRVIKFFKIIKPSK</sequence>
<evidence type="ECO:0000313" key="3">
    <source>
        <dbReference type="EMBL" id="TCK63244.1"/>
    </source>
</evidence>
<dbReference type="NCBIfam" id="NF008247">
    <property type="entry name" value="PRK11023.1"/>
    <property type="match status" value="1"/>
</dbReference>
<dbReference type="Pfam" id="PF04972">
    <property type="entry name" value="BON"/>
    <property type="match status" value="2"/>
</dbReference>
<dbReference type="InterPro" id="IPR051686">
    <property type="entry name" value="Lipoprotein_DolP"/>
</dbReference>
<dbReference type="Gene3D" id="3.30.1340.30">
    <property type="match status" value="1"/>
</dbReference>
<comment type="caution">
    <text evidence="3">The sequence shown here is derived from an EMBL/GenBank/DDBJ whole genome shotgun (WGS) entry which is preliminary data.</text>
</comment>
<dbReference type="InterPro" id="IPR007055">
    <property type="entry name" value="BON_dom"/>
</dbReference>
<evidence type="ECO:0000259" key="2">
    <source>
        <dbReference type="PROSITE" id="PS50914"/>
    </source>
</evidence>
<feature type="signal peptide" evidence="1">
    <location>
        <begin position="1"/>
        <end position="19"/>
    </location>
</feature>
<organism evidence="3 4">
    <name type="scientific">Celerinatantimonas diazotrophica</name>
    <dbReference type="NCBI Taxonomy" id="412034"/>
    <lineage>
        <taxon>Bacteria</taxon>
        <taxon>Pseudomonadati</taxon>
        <taxon>Pseudomonadota</taxon>
        <taxon>Gammaproteobacteria</taxon>
        <taxon>Celerinatantimonadaceae</taxon>
        <taxon>Celerinatantimonas</taxon>
    </lineage>
</organism>
<reference evidence="3 4" key="1">
    <citation type="submission" date="2019-03" db="EMBL/GenBank/DDBJ databases">
        <title>Genomic Encyclopedia of Type Strains, Phase IV (KMG-IV): sequencing the most valuable type-strain genomes for metagenomic binning, comparative biology and taxonomic classification.</title>
        <authorList>
            <person name="Goeker M."/>
        </authorList>
    </citation>
    <scope>NUCLEOTIDE SEQUENCE [LARGE SCALE GENOMIC DNA]</scope>
    <source>
        <strain evidence="3 4">DSM 18577</strain>
    </source>
</reference>
<evidence type="ECO:0000256" key="1">
    <source>
        <dbReference type="SAM" id="SignalP"/>
    </source>
</evidence>
<dbReference type="RefSeq" id="WP_224054979.1">
    <property type="nucleotide sequence ID" value="NZ_OU594967.1"/>
</dbReference>
<feature type="domain" description="BON" evidence="2">
    <location>
        <begin position="123"/>
        <end position="189"/>
    </location>
</feature>
<dbReference type="PROSITE" id="PS51257">
    <property type="entry name" value="PROKAR_LIPOPROTEIN"/>
    <property type="match status" value="1"/>
</dbReference>
<dbReference type="PANTHER" id="PTHR34606:SF4">
    <property type="entry name" value="OUTER MEMBRANE LIPOPROTEIN DOLP"/>
    <property type="match status" value="1"/>
</dbReference>
<proteinExistence type="predicted"/>
<dbReference type="AlphaFoldDB" id="A0A4R1KF51"/>